<gene>
    <name evidence="3" type="ORF">ARMGADRAFT_1071099</name>
</gene>
<dbReference type="Proteomes" id="UP000217790">
    <property type="component" value="Unassembled WGS sequence"/>
</dbReference>
<sequence length="414" mass="45823">MVPPEKYSPATIPHPDLPELRRLEEVERKLAQDYGMVHEGSRIDTTAVRAEARRRANSAREKSSSSCLGFLRKCDDEAKDLHRLYHLRTELSRLNIKIGPTPYQASRVWAVLIGIDAYQSNPLHGCVPDALEMKKFLIDKLKVPEHRVQCLLGSKIPIPGSPIPPSRTNIVNVLHSLIDNVQINSSDKIVIYYAGHVSSYYCSLAGPCAAAGSSTCLSAGICPIQAICPIDRDTMNADGSRIPDISDRELNTLFAQIVYAKGSDLKITLINGCNVGSASQGPCLESERVPAMNPTSHSDSKNMLHAAHARLRELPRYRSVLSQDWRPDIGFHCVIVTAASRDCQIAKDSGGGNGWHKDFTARLVDVLMPGELKMETTYTEPNNRLIRTPVYTPAVCGNPQNKPLWYPAMWCCRQ</sequence>
<dbReference type="EMBL" id="KZ293645">
    <property type="protein sequence ID" value="PBL01555.1"/>
    <property type="molecule type" value="Genomic_DNA"/>
</dbReference>
<evidence type="ECO:0000259" key="2">
    <source>
        <dbReference type="Pfam" id="PF00656"/>
    </source>
</evidence>
<name>A0A2H3E5Y5_ARMGA</name>
<dbReference type="InParanoid" id="A0A2H3E5Y5"/>
<dbReference type="GO" id="GO:0006508">
    <property type="term" value="P:proteolysis"/>
    <property type="evidence" value="ECO:0007669"/>
    <property type="project" value="InterPro"/>
</dbReference>
<protein>
    <recommendedName>
        <fullName evidence="2">Peptidase C14 caspase domain-containing protein</fullName>
    </recommendedName>
</protein>
<evidence type="ECO:0000313" key="3">
    <source>
        <dbReference type="EMBL" id="PBL01555.1"/>
    </source>
</evidence>
<dbReference type="GO" id="GO:0005737">
    <property type="term" value="C:cytoplasm"/>
    <property type="evidence" value="ECO:0007669"/>
    <property type="project" value="TreeGrafter"/>
</dbReference>
<organism evidence="3 4">
    <name type="scientific">Armillaria gallica</name>
    <name type="common">Bulbous honey fungus</name>
    <name type="synonym">Armillaria bulbosa</name>
    <dbReference type="NCBI Taxonomy" id="47427"/>
    <lineage>
        <taxon>Eukaryota</taxon>
        <taxon>Fungi</taxon>
        <taxon>Dikarya</taxon>
        <taxon>Basidiomycota</taxon>
        <taxon>Agaricomycotina</taxon>
        <taxon>Agaricomycetes</taxon>
        <taxon>Agaricomycetidae</taxon>
        <taxon>Agaricales</taxon>
        <taxon>Marasmiineae</taxon>
        <taxon>Physalacriaceae</taxon>
        <taxon>Armillaria</taxon>
    </lineage>
</organism>
<dbReference type="Pfam" id="PF00656">
    <property type="entry name" value="Peptidase_C14"/>
    <property type="match status" value="1"/>
</dbReference>
<dbReference type="AlphaFoldDB" id="A0A2H3E5Y5"/>
<dbReference type="Gene3D" id="3.40.50.1460">
    <property type="match status" value="1"/>
</dbReference>
<feature type="domain" description="Peptidase C14 caspase" evidence="2">
    <location>
        <begin position="108"/>
        <end position="212"/>
    </location>
</feature>
<comment type="similarity">
    <text evidence="1">Belongs to the peptidase C14B family.</text>
</comment>
<evidence type="ECO:0000313" key="4">
    <source>
        <dbReference type="Proteomes" id="UP000217790"/>
    </source>
</evidence>
<proteinExistence type="inferred from homology"/>
<dbReference type="GO" id="GO:0004197">
    <property type="term" value="F:cysteine-type endopeptidase activity"/>
    <property type="evidence" value="ECO:0007669"/>
    <property type="project" value="InterPro"/>
</dbReference>
<keyword evidence="4" id="KW-1185">Reference proteome</keyword>
<dbReference type="InterPro" id="IPR050452">
    <property type="entry name" value="Metacaspase"/>
</dbReference>
<dbReference type="OMA" id="CQIAKDS"/>
<dbReference type="OrthoDB" id="2942838at2759"/>
<reference evidence="4" key="1">
    <citation type="journal article" date="2017" name="Nat. Ecol. Evol.">
        <title>Genome expansion and lineage-specific genetic innovations in the forest pathogenic fungi Armillaria.</title>
        <authorList>
            <person name="Sipos G."/>
            <person name="Prasanna A.N."/>
            <person name="Walter M.C."/>
            <person name="O'Connor E."/>
            <person name="Balint B."/>
            <person name="Krizsan K."/>
            <person name="Kiss B."/>
            <person name="Hess J."/>
            <person name="Varga T."/>
            <person name="Slot J."/>
            <person name="Riley R."/>
            <person name="Boka B."/>
            <person name="Rigling D."/>
            <person name="Barry K."/>
            <person name="Lee J."/>
            <person name="Mihaltcheva S."/>
            <person name="LaButti K."/>
            <person name="Lipzen A."/>
            <person name="Waldron R."/>
            <person name="Moloney N.M."/>
            <person name="Sperisen C."/>
            <person name="Kredics L."/>
            <person name="Vagvoelgyi C."/>
            <person name="Patrignani A."/>
            <person name="Fitzpatrick D."/>
            <person name="Nagy I."/>
            <person name="Doyle S."/>
            <person name="Anderson J.B."/>
            <person name="Grigoriev I.V."/>
            <person name="Gueldener U."/>
            <person name="Muensterkoetter M."/>
            <person name="Nagy L.G."/>
        </authorList>
    </citation>
    <scope>NUCLEOTIDE SEQUENCE [LARGE SCALE GENOMIC DNA]</scope>
    <source>
        <strain evidence="4">Ar21-2</strain>
    </source>
</reference>
<dbReference type="InterPro" id="IPR011600">
    <property type="entry name" value="Pept_C14_caspase"/>
</dbReference>
<dbReference type="PANTHER" id="PTHR48104:SF30">
    <property type="entry name" value="METACASPASE-1"/>
    <property type="match status" value="1"/>
</dbReference>
<accession>A0A2H3E5Y5</accession>
<dbReference type="PANTHER" id="PTHR48104">
    <property type="entry name" value="METACASPASE-4"/>
    <property type="match status" value="1"/>
</dbReference>
<evidence type="ECO:0000256" key="1">
    <source>
        <dbReference type="ARBA" id="ARBA00009005"/>
    </source>
</evidence>